<dbReference type="GO" id="GO:0004364">
    <property type="term" value="F:glutathione transferase activity"/>
    <property type="evidence" value="ECO:0007669"/>
    <property type="project" value="TreeGrafter"/>
</dbReference>
<dbReference type="SUPFAM" id="SSF52833">
    <property type="entry name" value="Thioredoxin-like"/>
    <property type="match status" value="1"/>
</dbReference>
<organism evidence="3 4">
    <name type="scientific">Patella caerulea</name>
    <name type="common">Rayed Mediterranean limpet</name>
    <dbReference type="NCBI Taxonomy" id="87958"/>
    <lineage>
        <taxon>Eukaryota</taxon>
        <taxon>Metazoa</taxon>
        <taxon>Spiralia</taxon>
        <taxon>Lophotrochozoa</taxon>
        <taxon>Mollusca</taxon>
        <taxon>Gastropoda</taxon>
        <taxon>Patellogastropoda</taxon>
        <taxon>Patelloidea</taxon>
        <taxon>Patellidae</taxon>
        <taxon>Patella</taxon>
    </lineage>
</organism>
<reference evidence="3 4" key="1">
    <citation type="submission" date="2024-01" db="EMBL/GenBank/DDBJ databases">
        <title>The genome of the rayed Mediterranean limpet Patella caerulea (Linnaeus, 1758).</title>
        <authorList>
            <person name="Anh-Thu Weber A."/>
            <person name="Halstead-Nussloch G."/>
        </authorList>
    </citation>
    <scope>NUCLEOTIDE SEQUENCE [LARGE SCALE GENOMIC DNA]</scope>
    <source>
        <strain evidence="3">AATW-2023a</strain>
        <tissue evidence="3">Whole specimen</tissue>
    </source>
</reference>
<dbReference type="InterPro" id="IPR050213">
    <property type="entry name" value="GST_superfamily"/>
</dbReference>
<dbReference type="InterPro" id="IPR036249">
    <property type="entry name" value="Thioredoxin-like_sf"/>
</dbReference>
<dbReference type="SFLD" id="SFLDS00019">
    <property type="entry name" value="Glutathione_Transferase_(cytos"/>
    <property type="match status" value="1"/>
</dbReference>
<dbReference type="CDD" id="cd03192">
    <property type="entry name" value="GST_C_Sigma_like"/>
    <property type="match status" value="1"/>
</dbReference>
<dbReference type="CDD" id="cd03039">
    <property type="entry name" value="GST_N_Sigma_like"/>
    <property type="match status" value="1"/>
</dbReference>
<dbReference type="InterPro" id="IPR010987">
    <property type="entry name" value="Glutathione-S-Trfase_C-like"/>
</dbReference>
<sequence length="209" mass="23708">MPPKYKYYFFKKYRARGELVRLVFAAAGAEYEDVGPEGDDQDWAALKPTLPTGKLPVLEIDGRMFAESVVIARYLAREFGLDGQTNYEKLLTDTIVDKIIQVREMIADLYYINDPVKKAEAQKNFIEEQLPPALSFLEKFVEKNESTGGFLVGDKVTWADLAVFDILEMVVKQNPDILAKYPKLAANFKLVPTLSRLSEYLKSRPATDV</sequence>
<gene>
    <name evidence="3" type="ORF">SNE40_013531</name>
</gene>
<dbReference type="PANTHER" id="PTHR11571:SF150">
    <property type="entry name" value="GLUTATHIONE S-TRANSFERASE"/>
    <property type="match status" value="1"/>
</dbReference>
<dbReference type="EMBL" id="JAZGQO010000010">
    <property type="protein sequence ID" value="KAK6174985.1"/>
    <property type="molecule type" value="Genomic_DNA"/>
</dbReference>
<protein>
    <recommendedName>
        <fullName evidence="5">Glutathione transferase</fullName>
    </recommendedName>
</protein>
<dbReference type="GO" id="GO:0006749">
    <property type="term" value="P:glutathione metabolic process"/>
    <property type="evidence" value="ECO:0007669"/>
    <property type="project" value="TreeGrafter"/>
</dbReference>
<evidence type="ECO:0000259" key="1">
    <source>
        <dbReference type="PROSITE" id="PS50404"/>
    </source>
</evidence>
<dbReference type="SUPFAM" id="SSF47616">
    <property type="entry name" value="GST C-terminal domain-like"/>
    <property type="match status" value="1"/>
</dbReference>
<dbReference type="Pfam" id="PF02798">
    <property type="entry name" value="GST_N"/>
    <property type="match status" value="1"/>
</dbReference>
<dbReference type="PROSITE" id="PS50404">
    <property type="entry name" value="GST_NTER"/>
    <property type="match status" value="1"/>
</dbReference>
<evidence type="ECO:0000313" key="4">
    <source>
        <dbReference type="Proteomes" id="UP001347796"/>
    </source>
</evidence>
<dbReference type="FunFam" id="1.20.1050.10:FF:000030">
    <property type="entry name" value="Glutathione S-transferase S1"/>
    <property type="match status" value="1"/>
</dbReference>
<accession>A0AAN8JDN3</accession>
<dbReference type="PANTHER" id="PTHR11571">
    <property type="entry name" value="GLUTATHIONE S-TRANSFERASE"/>
    <property type="match status" value="1"/>
</dbReference>
<dbReference type="Pfam" id="PF14497">
    <property type="entry name" value="GST_C_3"/>
    <property type="match status" value="1"/>
</dbReference>
<proteinExistence type="predicted"/>
<dbReference type="InterPro" id="IPR004046">
    <property type="entry name" value="GST_C"/>
</dbReference>
<keyword evidence="4" id="KW-1185">Reference proteome</keyword>
<evidence type="ECO:0008006" key="5">
    <source>
        <dbReference type="Google" id="ProtNLM"/>
    </source>
</evidence>
<feature type="domain" description="GST C-terminal" evidence="2">
    <location>
        <begin position="85"/>
        <end position="209"/>
    </location>
</feature>
<dbReference type="Proteomes" id="UP001347796">
    <property type="component" value="Unassembled WGS sequence"/>
</dbReference>
<dbReference type="InterPro" id="IPR004045">
    <property type="entry name" value="Glutathione_S-Trfase_N"/>
</dbReference>
<dbReference type="InterPro" id="IPR040079">
    <property type="entry name" value="Glutathione_S-Trfase"/>
</dbReference>
<dbReference type="AlphaFoldDB" id="A0AAN8JDN3"/>
<evidence type="ECO:0000313" key="3">
    <source>
        <dbReference type="EMBL" id="KAK6174985.1"/>
    </source>
</evidence>
<dbReference type="Gene3D" id="1.20.1050.10">
    <property type="match status" value="1"/>
</dbReference>
<dbReference type="Gene3D" id="3.40.30.10">
    <property type="entry name" value="Glutaredoxin"/>
    <property type="match status" value="1"/>
</dbReference>
<dbReference type="PROSITE" id="PS50405">
    <property type="entry name" value="GST_CTER"/>
    <property type="match status" value="1"/>
</dbReference>
<name>A0AAN8JDN3_PATCE</name>
<feature type="domain" description="GST N-terminal" evidence="1">
    <location>
        <begin position="3"/>
        <end position="83"/>
    </location>
</feature>
<evidence type="ECO:0000259" key="2">
    <source>
        <dbReference type="PROSITE" id="PS50405"/>
    </source>
</evidence>
<dbReference type="InterPro" id="IPR036282">
    <property type="entry name" value="Glutathione-S-Trfase_C_sf"/>
</dbReference>
<comment type="caution">
    <text evidence="3">The sequence shown here is derived from an EMBL/GenBank/DDBJ whole genome shotgun (WGS) entry which is preliminary data.</text>
</comment>